<accession>A0A556A608</accession>
<evidence type="ECO:0000313" key="2">
    <source>
        <dbReference type="EMBL" id="TSH88307.1"/>
    </source>
</evidence>
<proteinExistence type="inferred from homology"/>
<dbReference type="EMBL" id="VLTJ01000046">
    <property type="protein sequence ID" value="TSH88307.1"/>
    <property type="molecule type" value="Genomic_DNA"/>
</dbReference>
<dbReference type="PANTHER" id="PTHR42928:SF5">
    <property type="entry name" value="BLR1237 PROTEIN"/>
    <property type="match status" value="1"/>
</dbReference>
<dbReference type="Pfam" id="PF03401">
    <property type="entry name" value="TctC"/>
    <property type="match status" value="1"/>
</dbReference>
<dbReference type="OrthoDB" id="8678477at2"/>
<dbReference type="PIRSF" id="PIRSF017082">
    <property type="entry name" value="YflP"/>
    <property type="match status" value="1"/>
</dbReference>
<organism evidence="2 3">
    <name type="scientific">Verticiella sediminum</name>
    <dbReference type="NCBI Taxonomy" id="1247510"/>
    <lineage>
        <taxon>Bacteria</taxon>
        <taxon>Pseudomonadati</taxon>
        <taxon>Pseudomonadota</taxon>
        <taxon>Betaproteobacteria</taxon>
        <taxon>Burkholderiales</taxon>
        <taxon>Alcaligenaceae</taxon>
        <taxon>Verticiella</taxon>
    </lineage>
</organism>
<dbReference type="SUPFAM" id="SSF53850">
    <property type="entry name" value="Periplasmic binding protein-like II"/>
    <property type="match status" value="1"/>
</dbReference>
<reference evidence="2 3" key="1">
    <citation type="submission" date="2019-07" db="EMBL/GenBank/DDBJ databases">
        <title>Qingshengfaniella alkalisoli gen. nov., sp. nov., isolated from saline soil.</title>
        <authorList>
            <person name="Xu L."/>
            <person name="Huang X.-X."/>
            <person name="Sun J.-Q."/>
        </authorList>
    </citation>
    <scope>NUCLEOTIDE SEQUENCE [LARGE SCALE GENOMIC DNA]</scope>
    <source>
        <strain evidence="2 3">DSM 27279</strain>
    </source>
</reference>
<dbReference type="InterPro" id="IPR005064">
    <property type="entry name" value="BUG"/>
</dbReference>
<keyword evidence="3" id="KW-1185">Reference proteome</keyword>
<dbReference type="InterPro" id="IPR042100">
    <property type="entry name" value="Bug_dom1"/>
</dbReference>
<sequence>MFAVAGAAASTGAAHAAYPEKPITLLIPFAPGGSSDIIGRLVAPALADKLGQSVVIENISGAGGVVGTQRAVRAPADGYTVLVGSGSEILINGLINPSISYDGQKDLAPVAFIGVGPMVLVGKPELAAGDFSELRALAAREPGALSYASAGNGTPMHVAGELLNMHAGLDLTHVPYRGAAPALVDVMGGQIDLAVSTLSAAQPHIRAGRVKALGTTGAETSALAPDLPALGKQPGLEGFDLGVWFGLFVPTGTPPDVVKALEDAARSVLAAPELRAKLAEQGIEASGESGEALRAFMQGEVEKYQDVVKAANLTLDPAAAK</sequence>
<dbReference type="PANTHER" id="PTHR42928">
    <property type="entry name" value="TRICARBOXYLATE-BINDING PROTEIN"/>
    <property type="match status" value="1"/>
</dbReference>
<dbReference type="Gene3D" id="3.40.190.10">
    <property type="entry name" value="Periplasmic binding protein-like II"/>
    <property type="match status" value="1"/>
</dbReference>
<gene>
    <name evidence="2" type="ORF">FOZ76_27240</name>
</gene>
<evidence type="ECO:0000313" key="3">
    <source>
        <dbReference type="Proteomes" id="UP000318405"/>
    </source>
</evidence>
<protein>
    <submittedName>
        <fullName evidence="2">Tripartite tricarboxylate transporter substrate binding protein</fullName>
    </submittedName>
</protein>
<dbReference type="Proteomes" id="UP000318405">
    <property type="component" value="Unassembled WGS sequence"/>
</dbReference>
<name>A0A556A608_9BURK</name>
<dbReference type="Gene3D" id="3.40.190.150">
    <property type="entry name" value="Bordetella uptake gene, domain 1"/>
    <property type="match status" value="1"/>
</dbReference>
<dbReference type="CDD" id="cd13578">
    <property type="entry name" value="PBP2_Bug27"/>
    <property type="match status" value="1"/>
</dbReference>
<evidence type="ECO:0000256" key="1">
    <source>
        <dbReference type="ARBA" id="ARBA00006987"/>
    </source>
</evidence>
<comment type="similarity">
    <text evidence="1">Belongs to the UPF0065 (bug) family.</text>
</comment>
<comment type="caution">
    <text evidence="2">The sequence shown here is derived from an EMBL/GenBank/DDBJ whole genome shotgun (WGS) entry which is preliminary data.</text>
</comment>
<dbReference type="AlphaFoldDB" id="A0A556A608"/>